<feature type="domain" description="DUF6531" evidence="2">
    <location>
        <begin position="29"/>
        <end position="98"/>
    </location>
</feature>
<name>A0A923MAX0_9BURK</name>
<dbReference type="InterPro" id="IPR050708">
    <property type="entry name" value="T6SS_VgrG/RHS"/>
</dbReference>
<evidence type="ECO:0000313" key="4">
    <source>
        <dbReference type="Proteomes" id="UP000596827"/>
    </source>
</evidence>
<dbReference type="InterPro" id="IPR006530">
    <property type="entry name" value="YD"/>
</dbReference>
<reference evidence="3" key="1">
    <citation type="submission" date="2020-08" db="EMBL/GenBank/DDBJ databases">
        <title>Ramlibacter sp. GTP1 16S ribosomal RNA gene genome sequencing and assembly.</title>
        <authorList>
            <person name="Kang M."/>
        </authorList>
    </citation>
    <scope>NUCLEOTIDE SEQUENCE</scope>
    <source>
        <strain evidence="3">GTP1</strain>
    </source>
</reference>
<dbReference type="AlphaFoldDB" id="A0A923MAX0"/>
<evidence type="ECO:0000259" key="2">
    <source>
        <dbReference type="Pfam" id="PF20148"/>
    </source>
</evidence>
<feature type="signal peptide" evidence="1">
    <location>
        <begin position="1"/>
        <end position="27"/>
    </location>
</feature>
<feature type="chain" id="PRO_5037461282" evidence="1">
    <location>
        <begin position="28"/>
        <end position="684"/>
    </location>
</feature>
<dbReference type="Pfam" id="PF20148">
    <property type="entry name" value="DUF6531"/>
    <property type="match status" value="1"/>
</dbReference>
<dbReference type="InterPro" id="IPR031325">
    <property type="entry name" value="RHS_repeat"/>
</dbReference>
<gene>
    <name evidence="3" type="ORF">H8R02_16015</name>
</gene>
<dbReference type="EMBL" id="JACORU010000005">
    <property type="protein sequence ID" value="MBC5765974.1"/>
    <property type="molecule type" value="Genomic_DNA"/>
</dbReference>
<dbReference type="PANTHER" id="PTHR32305">
    <property type="match status" value="1"/>
</dbReference>
<dbReference type="Pfam" id="PF05593">
    <property type="entry name" value="RHS_repeat"/>
    <property type="match status" value="3"/>
</dbReference>
<dbReference type="RefSeq" id="WP_187082437.1">
    <property type="nucleotide sequence ID" value="NZ_JACORU010000005.1"/>
</dbReference>
<comment type="caution">
    <text evidence="3">The sequence shown here is derived from an EMBL/GenBank/DDBJ whole genome shotgun (WGS) entry which is preliminary data.</text>
</comment>
<dbReference type="InterPro" id="IPR045351">
    <property type="entry name" value="DUF6531"/>
</dbReference>
<dbReference type="Proteomes" id="UP000596827">
    <property type="component" value="Unassembled WGS sequence"/>
</dbReference>
<dbReference type="PANTHER" id="PTHR32305:SF15">
    <property type="entry name" value="PROTEIN RHSA-RELATED"/>
    <property type="match status" value="1"/>
</dbReference>
<organism evidence="3 4">
    <name type="scientific">Ramlibacter albus</name>
    <dbReference type="NCBI Taxonomy" id="2079448"/>
    <lineage>
        <taxon>Bacteria</taxon>
        <taxon>Pseudomonadati</taxon>
        <taxon>Pseudomonadota</taxon>
        <taxon>Betaproteobacteria</taxon>
        <taxon>Burkholderiales</taxon>
        <taxon>Comamonadaceae</taxon>
        <taxon>Ramlibacter</taxon>
    </lineage>
</organism>
<evidence type="ECO:0000313" key="3">
    <source>
        <dbReference type="EMBL" id="MBC5765974.1"/>
    </source>
</evidence>
<dbReference type="NCBIfam" id="TIGR01643">
    <property type="entry name" value="YD_repeat_2x"/>
    <property type="match status" value="4"/>
</dbReference>
<protein>
    <submittedName>
        <fullName evidence="3">RHS repeat protein</fullName>
    </submittedName>
</protein>
<sequence length="684" mass="72593">MQMRSARALVGACMLWVGLVLGGPALAAIQPLTGDVQETEVEWVDSSPHPLTLSTHYRSSGNADAGLGPGWSHNWAATLTKRDASAAIRFGRGVTVVFHRDKPGAAWQPAGGRDQLLESAAGLTYVQASSQAQWQFDAGGRLQGILQSNGWRMAFAYSATGQLQRVTNAFSRSILFGYDAGRLASVRLPDGTSVGFAFDAGSRLAAVTGADGAVRSYAYGDARFPGQLTSVARSGSPTAIYKYDARGLAVESARPGVGGKVSVTYPNPSGGSAGALTAGHTADPSLYRLTVDVTDERGVTTSRTWQGGDGRVRLVGTSSPAAGIAATTTLGANNLPVVEQDFMGVRTVKEWDANRELPLAVTKAAGTPDQQAVQTQWHPTLNVPLLVNEKGRVTEYTWDSRGNKLSQTVTDTSTGAKRTWLWTYGANNLPATMTEPGGGVWQYSYNDSGHRIATRDPLNRETLFEYDGAGRVVKQTEPGELVTTYVRDLKGRPVSVTRDGETTTLTYTDAGLASATLHNGYSVAYSHDSAQRLIGAADNNGASVTYTLDSAGQAVREEVRDETGMIALVTSRVFNELNALAQLQGASGQATQLAYDRNGELIAETDPLNRTTRHTLDALRRATATTFPDNASALQSFNSLDQLTQVVDPKGVATQYKTTAFDEVVEETSPDIAPSPSGATRTGT</sequence>
<keyword evidence="4" id="KW-1185">Reference proteome</keyword>
<proteinExistence type="predicted"/>
<dbReference type="Gene3D" id="2.180.10.10">
    <property type="entry name" value="RHS repeat-associated core"/>
    <property type="match status" value="3"/>
</dbReference>
<dbReference type="SUPFAM" id="SSF82171">
    <property type="entry name" value="DPP6 N-terminal domain-like"/>
    <property type="match status" value="1"/>
</dbReference>
<accession>A0A923MAX0</accession>
<keyword evidence="1" id="KW-0732">Signal</keyword>
<evidence type="ECO:0000256" key="1">
    <source>
        <dbReference type="SAM" id="SignalP"/>
    </source>
</evidence>